<evidence type="ECO:0008006" key="3">
    <source>
        <dbReference type="Google" id="ProtNLM"/>
    </source>
</evidence>
<organism evidence="1 2">
    <name type="scientific">Kitasatospora cheerisanensis KCTC 2395</name>
    <dbReference type="NCBI Taxonomy" id="1348663"/>
    <lineage>
        <taxon>Bacteria</taxon>
        <taxon>Bacillati</taxon>
        <taxon>Actinomycetota</taxon>
        <taxon>Actinomycetes</taxon>
        <taxon>Kitasatosporales</taxon>
        <taxon>Streptomycetaceae</taxon>
        <taxon>Kitasatospora</taxon>
    </lineage>
</organism>
<dbReference type="PATRIC" id="fig|1348663.4.peg.2501"/>
<dbReference type="InterPro" id="IPR016032">
    <property type="entry name" value="Sig_transdc_resp-reg_C-effctor"/>
</dbReference>
<proteinExistence type="predicted"/>
<keyword evidence="2" id="KW-1185">Reference proteome</keyword>
<evidence type="ECO:0000313" key="2">
    <source>
        <dbReference type="Proteomes" id="UP000027178"/>
    </source>
</evidence>
<accession>A0A066Z6C4</accession>
<dbReference type="Proteomes" id="UP000027178">
    <property type="component" value="Unassembled WGS sequence"/>
</dbReference>
<sequence>MTAADQQDAVHLTRLRDLTAQEHKLAVLVATGIGPRGIAAAPGPYRSTEAARKAVEALLRRTGARTRPQLSGWMAAAGLISAPIDTEGVAAARSGLPPRCLTILYGWADGLTTEAVARVLGLGAAQKSMAAYLRTLFLRLGVWSPEEAVVVGVLTGLVEPAPPGEAAS</sequence>
<dbReference type="SUPFAM" id="SSF46894">
    <property type="entry name" value="C-terminal effector domain of the bipartite response regulators"/>
    <property type="match status" value="1"/>
</dbReference>
<dbReference type="EMBL" id="JNBY01000080">
    <property type="protein sequence ID" value="KDN85680.1"/>
    <property type="molecule type" value="Genomic_DNA"/>
</dbReference>
<reference evidence="1 2" key="1">
    <citation type="submission" date="2014-05" db="EMBL/GenBank/DDBJ databases">
        <title>Draft Genome Sequence of Kitasatospora cheerisanensis KCTC 2395.</title>
        <authorList>
            <person name="Nam D.H."/>
        </authorList>
    </citation>
    <scope>NUCLEOTIDE SEQUENCE [LARGE SCALE GENOMIC DNA]</scope>
    <source>
        <strain evidence="1 2">KCTC 2395</strain>
    </source>
</reference>
<dbReference type="RefSeq" id="WP_035862518.1">
    <property type="nucleotide sequence ID" value="NZ_KK853997.1"/>
</dbReference>
<dbReference type="GO" id="GO:0003677">
    <property type="term" value="F:DNA binding"/>
    <property type="evidence" value="ECO:0007669"/>
    <property type="project" value="InterPro"/>
</dbReference>
<dbReference type="GO" id="GO:0006355">
    <property type="term" value="P:regulation of DNA-templated transcription"/>
    <property type="evidence" value="ECO:0007669"/>
    <property type="project" value="InterPro"/>
</dbReference>
<protein>
    <recommendedName>
        <fullName evidence="3">HTH luxR-type domain-containing protein</fullName>
    </recommendedName>
</protein>
<dbReference type="AlphaFoldDB" id="A0A066Z6C4"/>
<gene>
    <name evidence="1" type="ORF">KCH_25890</name>
</gene>
<evidence type="ECO:0000313" key="1">
    <source>
        <dbReference type="EMBL" id="KDN85680.1"/>
    </source>
</evidence>
<dbReference type="Gene3D" id="1.10.10.10">
    <property type="entry name" value="Winged helix-like DNA-binding domain superfamily/Winged helix DNA-binding domain"/>
    <property type="match status" value="1"/>
</dbReference>
<dbReference type="InterPro" id="IPR036388">
    <property type="entry name" value="WH-like_DNA-bd_sf"/>
</dbReference>
<dbReference type="HOGENOM" id="CLU_1584308_0_0_11"/>
<name>A0A066Z6C4_9ACTN</name>
<comment type="caution">
    <text evidence="1">The sequence shown here is derived from an EMBL/GenBank/DDBJ whole genome shotgun (WGS) entry which is preliminary data.</text>
</comment>